<protein>
    <submittedName>
        <fullName evidence="1">Uncharacterized protein</fullName>
    </submittedName>
</protein>
<evidence type="ECO:0000313" key="2">
    <source>
        <dbReference type="Proteomes" id="UP000000768"/>
    </source>
</evidence>
<proteinExistence type="predicted"/>
<keyword evidence="2" id="KW-1185">Reference proteome</keyword>
<dbReference type="Proteomes" id="UP000000768">
    <property type="component" value="Chromosome 5"/>
</dbReference>
<dbReference type="EMBL" id="CM000764">
    <property type="protein sequence ID" value="KXG28790.1"/>
    <property type="molecule type" value="Genomic_DNA"/>
</dbReference>
<dbReference type="Gramene" id="KXG28790">
    <property type="protein sequence ID" value="KXG28790"/>
    <property type="gene ID" value="SORBI_3005G167100"/>
</dbReference>
<reference evidence="1 2" key="1">
    <citation type="journal article" date="2009" name="Nature">
        <title>The Sorghum bicolor genome and the diversification of grasses.</title>
        <authorList>
            <person name="Paterson A.H."/>
            <person name="Bowers J.E."/>
            <person name="Bruggmann R."/>
            <person name="Dubchak I."/>
            <person name="Grimwood J."/>
            <person name="Gundlach H."/>
            <person name="Haberer G."/>
            <person name="Hellsten U."/>
            <person name="Mitros T."/>
            <person name="Poliakov A."/>
            <person name="Schmutz J."/>
            <person name="Spannagl M."/>
            <person name="Tang H."/>
            <person name="Wang X."/>
            <person name="Wicker T."/>
            <person name="Bharti A.K."/>
            <person name="Chapman J."/>
            <person name="Feltus F.A."/>
            <person name="Gowik U."/>
            <person name="Grigoriev I.V."/>
            <person name="Lyons E."/>
            <person name="Maher C.A."/>
            <person name="Martis M."/>
            <person name="Narechania A."/>
            <person name="Otillar R.P."/>
            <person name="Penning B.W."/>
            <person name="Salamov A.A."/>
            <person name="Wang Y."/>
            <person name="Zhang L."/>
            <person name="Carpita N.C."/>
            <person name="Freeling M."/>
            <person name="Gingle A.R."/>
            <person name="Hash C.T."/>
            <person name="Keller B."/>
            <person name="Klein P."/>
            <person name="Kresovich S."/>
            <person name="McCann M.C."/>
            <person name="Ming R."/>
            <person name="Peterson D.G."/>
            <person name="Mehboob-ur-Rahman"/>
            <person name="Ware D."/>
            <person name="Westhoff P."/>
            <person name="Mayer K.F."/>
            <person name="Messing J."/>
            <person name="Rokhsar D.S."/>
        </authorList>
    </citation>
    <scope>NUCLEOTIDE SEQUENCE [LARGE SCALE GENOMIC DNA]</scope>
    <source>
        <strain evidence="2">cv. BTx623</strain>
    </source>
</reference>
<organism evidence="1 2">
    <name type="scientific">Sorghum bicolor</name>
    <name type="common">Sorghum</name>
    <name type="synonym">Sorghum vulgare</name>
    <dbReference type="NCBI Taxonomy" id="4558"/>
    <lineage>
        <taxon>Eukaryota</taxon>
        <taxon>Viridiplantae</taxon>
        <taxon>Streptophyta</taxon>
        <taxon>Embryophyta</taxon>
        <taxon>Tracheophyta</taxon>
        <taxon>Spermatophyta</taxon>
        <taxon>Magnoliopsida</taxon>
        <taxon>Liliopsida</taxon>
        <taxon>Poales</taxon>
        <taxon>Poaceae</taxon>
        <taxon>PACMAD clade</taxon>
        <taxon>Panicoideae</taxon>
        <taxon>Andropogonodae</taxon>
        <taxon>Andropogoneae</taxon>
        <taxon>Sorghinae</taxon>
        <taxon>Sorghum</taxon>
    </lineage>
</organism>
<dbReference type="InParanoid" id="A0A1B6PSZ1"/>
<reference evidence="2" key="2">
    <citation type="journal article" date="2018" name="Plant J.">
        <title>The Sorghum bicolor reference genome: improved assembly, gene annotations, a transcriptome atlas, and signatures of genome organization.</title>
        <authorList>
            <person name="McCormick R.F."/>
            <person name="Truong S.K."/>
            <person name="Sreedasyam A."/>
            <person name="Jenkins J."/>
            <person name="Shu S."/>
            <person name="Sims D."/>
            <person name="Kennedy M."/>
            <person name="Amirebrahimi M."/>
            <person name="Weers B.D."/>
            <person name="McKinley B."/>
            <person name="Mattison A."/>
            <person name="Morishige D.T."/>
            <person name="Grimwood J."/>
            <person name="Schmutz J."/>
            <person name="Mullet J.E."/>
        </authorList>
    </citation>
    <scope>NUCLEOTIDE SEQUENCE [LARGE SCALE GENOMIC DNA]</scope>
    <source>
        <strain evidence="2">cv. BTx623</strain>
    </source>
</reference>
<gene>
    <name evidence="1" type="ORF">SORBI_3005G167100</name>
</gene>
<name>A0A1B6PSZ1_SORBI</name>
<accession>A0A1B6PSZ1</accession>
<evidence type="ECO:0000313" key="1">
    <source>
        <dbReference type="EMBL" id="KXG28790.1"/>
    </source>
</evidence>
<dbReference type="AlphaFoldDB" id="A0A1B6PSZ1"/>
<sequence length="77" mass="8828">MAWTFHNFTTSVTSVVVDHLSSMKIYIAWITFFEPTLLIGGTSLTYTELGERGSWTFPCCCSHPFTRDRDAYIKVEI</sequence>